<accession>A0ABD5Z6H7</accession>
<dbReference type="AlphaFoldDB" id="A0ABD5Z6H7"/>
<name>A0ABD5Z6H7_9EURY</name>
<proteinExistence type="predicted"/>
<evidence type="ECO:0008006" key="3">
    <source>
        <dbReference type="Google" id="ProtNLM"/>
    </source>
</evidence>
<dbReference type="Proteomes" id="UP001596447">
    <property type="component" value="Unassembled WGS sequence"/>
</dbReference>
<dbReference type="EMBL" id="JBHTAR010000011">
    <property type="protein sequence ID" value="MFC7200844.1"/>
    <property type="molecule type" value="Genomic_DNA"/>
</dbReference>
<dbReference type="RefSeq" id="WP_279527609.1">
    <property type="nucleotide sequence ID" value="NZ_CP122312.1"/>
</dbReference>
<sequence>MRGFVELLRRRGRGTTVIRECRHCGTTLCESAERCPCCGRDEVAVYEFD</sequence>
<reference evidence="1 2" key="1">
    <citation type="journal article" date="2019" name="Int. J. Syst. Evol. Microbiol.">
        <title>The Global Catalogue of Microorganisms (GCM) 10K type strain sequencing project: providing services to taxonomists for standard genome sequencing and annotation.</title>
        <authorList>
            <consortium name="The Broad Institute Genomics Platform"/>
            <consortium name="The Broad Institute Genome Sequencing Center for Infectious Disease"/>
            <person name="Wu L."/>
            <person name="Ma J."/>
        </authorList>
    </citation>
    <scope>NUCLEOTIDE SEQUENCE [LARGE SCALE GENOMIC DNA]</scope>
    <source>
        <strain evidence="1 2">XZGYJ-43</strain>
    </source>
</reference>
<comment type="caution">
    <text evidence="1">The sequence shown here is derived from an EMBL/GenBank/DDBJ whole genome shotgun (WGS) entry which is preliminary data.</text>
</comment>
<evidence type="ECO:0000313" key="1">
    <source>
        <dbReference type="EMBL" id="MFC7200844.1"/>
    </source>
</evidence>
<keyword evidence="2" id="KW-1185">Reference proteome</keyword>
<evidence type="ECO:0000313" key="2">
    <source>
        <dbReference type="Proteomes" id="UP001596447"/>
    </source>
</evidence>
<organism evidence="1 2">
    <name type="scientific">Halospeciosus flavus</name>
    <dbReference type="NCBI Taxonomy" id="3032283"/>
    <lineage>
        <taxon>Archaea</taxon>
        <taxon>Methanobacteriati</taxon>
        <taxon>Methanobacteriota</taxon>
        <taxon>Stenosarchaea group</taxon>
        <taxon>Halobacteria</taxon>
        <taxon>Halobacteriales</taxon>
        <taxon>Halobacteriaceae</taxon>
        <taxon>Halospeciosus</taxon>
    </lineage>
</organism>
<protein>
    <recommendedName>
        <fullName evidence="3">Small CPxCG-related zinc finger protein</fullName>
    </recommendedName>
</protein>
<gene>
    <name evidence="1" type="ORF">ACFQJ9_15755</name>
</gene>